<dbReference type="Gene3D" id="3.40.50.10140">
    <property type="entry name" value="Toll/interleukin-1 receptor homology (TIR) domain"/>
    <property type="match status" value="1"/>
</dbReference>
<proteinExistence type="predicted"/>
<comment type="caution">
    <text evidence="2">The sequence shown here is derived from an EMBL/GenBank/DDBJ whole genome shotgun (WGS) entry which is preliminary data.</text>
</comment>
<gene>
    <name evidence="2" type="ORF">CHS0354_028769</name>
</gene>
<evidence type="ECO:0000259" key="1">
    <source>
        <dbReference type="PROSITE" id="PS50104"/>
    </source>
</evidence>
<protein>
    <recommendedName>
        <fullName evidence="1">TIR domain-containing protein</fullName>
    </recommendedName>
</protein>
<organism evidence="2 3">
    <name type="scientific">Potamilus streckersoni</name>
    <dbReference type="NCBI Taxonomy" id="2493646"/>
    <lineage>
        <taxon>Eukaryota</taxon>
        <taxon>Metazoa</taxon>
        <taxon>Spiralia</taxon>
        <taxon>Lophotrochozoa</taxon>
        <taxon>Mollusca</taxon>
        <taxon>Bivalvia</taxon>
        <taxon>Autobranchia</taxon>
        <taxon>Heteroconchia</taxon>
        <taxon>Palaeoheterodonta</taxon>
        <taxon>Unionida</taxon>
        <taxon>Unionoidea</taxon>
        <taxon>Unionidae</taxon>
        <taxon>Ambleminae</taxon>
        <taxon>Lampsilini</taxon>
        <taxon>Potamilus</taxon>
    </lineage>
</organism>
<evidence type="ECO:0000313" key="2">
    <source>
        <dbReference type="EMBL" id="KAK3587392.1"/>
    </source>
</evidence>
<reference evidence="2" key="1">
    <citation type="journal article" date="2021" name="Genome Biol. Evol.">
        <title>A High-Quality Reference Genome for a Parasitic Bivalve with Doubly Uniparental Inheritance (Bivalvia: Unionida).</title>
        <authorList>
            <person name="Smith C.H."/>
        </authorList>
    </citation>
    <scope>NUCLEOTIDE SEQUENCE</scope>
    <source>
        <strain evidence="2">CHS0354</strain>
    </source>
</reference>
<dbReference type="SUPFAM" id="SSF52200">
    <property type="entry name" value="Toll/Interleukin receptor TIR domain"/>
    <property type="match status" value="1"/>
</dbReference>
<dbReference type="InterPro" id="IPR035897">
    <property type="entry name" value="Toll_tir_struct_dom_sf"/>
</dbReference>
<reference evidence="2" key="3">
    <citation type="submission" date="2023-05" db="EMBL/GenBank/DDBJ databases">
        <authorList>
            <person name="Smith C.H."/>
        </authorList>
    </citation>
    <scope>NUCLEOTIDE SEQUENCE</scope>
    <source>
        <strain evidence="2">CHS0354</strain>
        <tissue evidence="2">Mantle</tissue>
    </source>
</reference>
<name>A0AAE0S8I6_9BIVA</name>
<dbReference type="EMBL" id="JAEAOA010001725">
    <property type="protein sequence ID" value="KAK3587392.1"/>
    <property type="molecule type" value="Genomic_DNA"/>
</dbReference>
<keyword evidence="3" id="KW-1185">Reference proteome</keyword>
<dbReference type="AlphaFoldDB" id="A0AAE0S8I6"/>
<reference evidence="2" key="2">
    <citation type="journal article" date="2021" name="Genome Biol. Evol.">
        <title>Developing a high-quality reference genome for a parasitic bivalve with doubly uniparental inheritance (Bivalvia: Unionida).</title>
        <authorList>
            <person name="Smith C.H."/>
        </authorList>
    </citation>
    <scope>NUCLEOTIDE SEQUENCE</scope>
    <source>
        <strain evidence="2">CHS0354</strain>
        <tissue evidence="2">Mantle</tissue>
    </source>
</reference>
<dbReference type="GO" id="GO:0007165">
    <property type="term" value="P:signal transduction"/>
    <property type="evidence" value="ECO:0007669"/>
    <property type="project" value="InterPro"/>
</dbReference>
<feature type="domain" description="TIR" evidence="1">
    <location>
        <begin position="36"/>
        <end position="174"/>
    </location>
</feature>
<dbReference type="PROSITE" id="PS50104">
    <property type="entry name" value="TIR"/>
    <property type="match status" value="1"/>
</dbReference>
<dbReference type="Proteomes" id="UP001195483">
    <property type="component" value="Unassembled WGS sequence"/>
</dbReference>
<evidence type="ECO:0000313" key="3">
    <source>
        <dbReference type="Proteomes" id="UP001195483"/>
    </source>
</evidence>
<dbReference type="InterPro" id="IPR000157">
    <property type="entry name" value="TIR_dom"/>
</dbReference>
<dbReference type="Pfam" id="PF13676">
    <property type="entry name" value="TIR_2"/>
    <property type="match status" value="1"/>
</dbReference>
<sequence length="209" mass="24767">MLAIIGIFIICNYRRYFKLRHIKLLIEKYRKGDPPNKHLVCHSFCTNDRDFVYRYIQDELKDALSERLGASKDDIVCICDVHLEPGRYILDDIVRCTESSSIVLLVVSEAFFRSHYCDFEVLCAELEKKPIILMILEELDPKLMSKMIYKHFQRYTRTERFGQLNVIRKYYVSSMLSLHETSYQDLSTKCRATFDKNDISMCSFYSIFT</sequence>
<accession>A0AAE0S8I6</accession>